<dbReference type="RefSeq" id="WP_043187791.1">
    <property type="nucleotide sequence ID" value="NZ_NKFA01000037.1"/>
</dbReference>
<dbReference type="AlphaFoldDB" id="A0A228HTZ0"/>
<proteinExistence type="predicted"/>
<comment type="caution">
    <text evidence="1">The sequence shown here is derived from an EMBL/GenBank/DDBJ whole genome shotgun (WGS) entry which is preliminary data.</text>
</comment>
<name>A0A228HTZ0_9BURK</name>
<protein>
    <submittedName>
        <fullName evidence="1">Uncharacterized protein</fullName>
    </submittedName>
</protein>
<gene>
    <name evidence="1" type="ORF">CFB84_39690</name>
</gene>
<dbReference type="Proteomes" id="UP000214600">
    <property type="component" value="Unassembled WGS sequence"/>
</dbReference>
<dbReference type="EMBL" id="NKFA01000037">
    <property type="protein sequence ID" value="OXI33329.1"/>
    <property type="molecule type" value="Genomic_DNA"/>
</dbReference>
<accession>A0A228HTZ0</accession>
<organism evidence="1 2">
    <name type="scientific">Burkholderia aenigmatica</name>
    <dbReference type="NCBI Taxonomy" id="2015348"/>
    <lineage>
        <taxon>Bacteria</taxon>
        <taxon>Pseudomonadati</taxon>
        <taxon>Pseudomonadota</taxon>
        <taxon>Betaproteobacteria</taxon>
        <taxon>Burkholderiales</taxon>
        <taxon>Burkholderiaceae</taxon>
        <taxon>Burkholderia</taxon>
        <taxon>Burkholderia cepacia complex</taxon>
    </lineage>
</organism>
<reference evidence="1 2" key="2">
    <citation type="submission" date="2017-08" db="EMBL/GenBank/DDBJ databases">
        <title>WGS of novel Burkholderia cepaca complex species.</title>
        <authorList>
            <person name="Lipuma J."/>
            <person name="Spilker T."/>
        </authorList>
    </citation>
    <scope>NUCLEOTIDE SEQUENCE [LARGE SCALE GENOMIC DNA]</scope>
    <source>
        <strain evidence="1 2">AU17325</strain>
    </source>
</reference>
<sequence>MTTSSEDTPHRVADASIRRDIARLRGCADDLSRTVAHMMSTIPDDSVAPIAHAAHFWGREVDEWLRAMETWLASVPASAEPRTHEGESHE</sequence>
<evidence type="ECO:0000313" key="2">
    <source>
        <dbReference type="Proteomes" id="UP000214600"/>
    </source>
</evidence>
<reference evidence="2" key="1">
    <citation type="submission" date="2017-06" db="EMBL/GenBank/DDBJ databases">
        <authorList>
            <person name="LiPuma J."/>
            <person name="Spilker T."/>
        </authorList>
    </citation>
    <scope>NUCLEOTIDE SEQUENCE [LARGE SCALE GENOMIC DNA]</scope>
    <source>
        <strain evidence="2">AU17325</strain>
    </source>
</reference>
<evidence type="ECO:0000313" key="1">
    <source>
        <dbReference type="EMBL" id="OXI33329.1"/>
    </source>
</evidence>